<protein>
    <submittedName>
        <fullName evidence="2">Uncharacterized protein</fullName>
    </submittedName>
</protein>
<dbReference type="Proteomes" id="UP000272503">
    <property type="component" value="Unassembled WGS sequence"/>
</dbReference>
<comment type="caution">
    <text evidence="2">The sequence shown here is derived from an EMBL/GenBank/DDBJ whole genome shotgun (WGS) entry which is preliminary data.</text>
</comment>
<accession>A0A3L7A935</accession>
<reference evidence="2 3" key="1">
    <citation type="submission" date="2018-10" db="EMBL/GenBank/DDBJ databases">
        <authorList>
            <person name="Li J."/>
        </authorList>
    </citation>
    <scope>NUCLEOTIDE SEQUENCE [LARGE SCALE GENOMIC DNA]</scope>
    <source>
        <strain evidence="2 3">IF 016277</strain>
    </source>
</reference>
<name>A0A3L7A935_9MICO</name>
<keyword evidence="1" id="KW-0812">Transmembrane</keyword>
<dbReference type="RefSeq" id="WP_121648104.1">
    <property type="nucleotide sequence ID" value="NZ_RCUX01000004.1"/>
</dbReference>
<keyword evidence="1" id="KW-1133">Transmembrane helix</keyword>
<dbReference type="EMBL" id="RCUX01000004">
    <property type="protein sequence ID" value="RLP76525.1"/>
    <property type="molecule type" value="Genomic_DNA"/>
</dbReference>
<keyword evidence="1" id="KW-0472">Membrane</keyword>
<dbReference type="OrthoDB" id="5120536at2"/>
<evidence type="ECO:0000313" key="3">
    <source>
        <dbReference type="Proteomes" id="UP000272503"/>
    </source>
</evidence>
<sequence>MRKYLLNLGVLSAAFGAVGLIRVTAAGPRNWRLVLLWLGWVVSLALAIGTVAEDNPKIERD</sequence>
<evidence type="ECO:0000256" key="1">
    <source>
        <dbReference type="SAM" id="Phobius"/>
    </source>
</evidence>
<organism evidence="2 3">
    <name type="scientific">Mycetocola tolaasinivorans</name>
    <dbReference type="NCBI Taxonomy" id="76635"/>
    <lineage>
        <taxon>Bacteria</taxon>
        <taxon>Bacillati</taxon>
        <taxon>Actinomycetota</taxon>
        <taxon>Actinomycetes</taxon>
        <taxon>Micrococcales</taxon>
        <taxon>Microbacteriaceae</taxon>
        <taxon>Mycetocola</taxon>
    </lineage>
</organism>
<evidence type="ECO:0000313" key="2">
    <source>
        <dbReference type="EMBL" id="RLP76525.1"/>
    </source>
</evidence>
<proteinExistence type="predicted"/>
<dbReference type="AlphaFoldDB" id="A0A3L7A935"/>
<keyword evidence="3" id="KW-1185">Reference proteome</keyword>
<gene>
    <name evidence="2" type="ORF">D9V32_06650</name>
</gene>
<feature type="transmembrane region" description="Helical" evidence="1">
    <location>
        <begin position="35"/>
        <end position="52"/>
    </location>
</feature>